<feature type="domain" description="Transglutaminase-like" evidence="2">
    <location>
        <begin position="720"/>
        <end position="786"/>
    </location>
</feature>
<keyword evidence="4" id="KW-1185">Reference proteome</keyword>
<reference evidence="3 4" key="1">
    <citation type="submission" date="2024-01" db="EMBL/GenBank/DDBJ databases">
        <title>The genome of the rayed Mediterranean limpet Patella caerulea (Linnaeus, 1758).</title>
        <authorList>
            <person name="Anh-Thu Weber A."/>
            <person name="Halstead-Nussloch G."/>
        </authorList>
    </citation>
    <scope>NUCLEOTIDE SEQUENCE [LARGE SCALE GENOMIC DNA]</scope>
    <source>
        <strain evidence="3">AATW-2023a</strain>
        <tissue evidence="3">Whole specimen</tissue>
    </source>
</reference>
<dbReference type="Proteomes" id="UP001347796">
    <property type="component" value="Unassembled WGS sequence"/>
</dbReference>
<dbReference type="InterPro" id="IPR056564">
    <property type="entry name" value="Ig-like_KY"/>
</dbReference>
<dbReference type="Gene3D" id="3.10.620.30">
    <property type="match status" value="2"/>
</dbReference>
<evidence type="ECO:0000313" key="4">
    <source>
        <dbReference type="Proteomes" id="UP001347796"/>
    </source>
</evidence>
<evidence type="ECO:0000313" key="3">
    <source>
        <dbReference type="EMBL" id="KAK6166980.1"/>
    </source>
</evidence>
<dbReference type="InterPro" id="IPR002931">
    <property type="entry name" value="Transglutaminase-like"/>
</dbReference>
<organism evidence="3 4">
    <name type="scientific">Patella caerulea</name>
    <name type="common">Rayed Mediterranean limpet</name>
    <dbReference type="NCBI Taxonomy" id="87958"/>
    <lineage>
        <taxon>Eukaryota</taxon>
        <taxon>Metazoa</taxon>
        <taxon>Spiralia</taxon>
        <taxon>Lophotrochozoa</taxon>
        <taxon>Mollusca</taxon>
        <taxon>Gastropoda</taxon>
        <taxon>Patellogastropoda</taxon>
        <taxon>Patelloidea</taxon>
        <taxon>Patellidae</taxon>
        <taxon>Patella</taxon>
    </lineage>
</organism>
<proteinExistence type="predicted"/>
<feature type="region of interest" description="Disordered" evidence="1">
    <location>
        <begin position="1"/>
        <end position="21"/>
    </location>
</feature>
<gene>
    <name evidence="3" type="ORF">SNE40_022167</name>
</gene>
<dbReference type="EMBL" id="JAZGQO010000019">
    <property type="protein sequence ID" value="KAK6166980.1"/>
    <property type="molecule type" value="Genomic_DNA"/>
</dbReference>
<dbReference type="Pfam" id="PF01841">
    <property type="entry name" value="Transglut_core"/>
    <property type="match status" value="2"/>
</dbReference>
<name>A0AAN8IW98_PATCE</name>
<comment type="caution">
    <text evidence="3">The sequence shown here is derived from an EMBL/GenBank/DDBJ whole genome shotgun (WGS) entry which is preliminary data.</text>
</comment>
<dbReference type="InterPro" id="IPR038765">
    <property type="entry name" value="Papain-like_cys_pep_sf"/>
</dbReference>
<dbReference type="Pfam" id="PF23265">
    <property type="entry name" value="Ig-like_KY"/>
    <property type="match status" value="5"/>
</dbReference>
<evidence type="ECO:0000259" key="2">
    <source>
        <dbReference type="SMART" id="SM00460"/>
    </source>
</evidence>
<dbReference type="PANTHER" id="PTHR47020:SF1">
    <property type="entry name" value="HILLARIN"/>
    <property type="match status" value="1"/>
</dbReference>
<evidence type="ECO:0000256" key="1">
    <source>
        <dbReference type="SAM" id="MobiDB-lite"/>
    </source>
</evidence>
<feature type="region of interest" description="Disordered" evidence="1">
    <location>
        <begin position="482"/>
        <end position="537"/>
    </location>
</feature>
<feature type="domain" description="Transglutaminase-like" evidence="2">
    <location>
        <begin position="110"/>
        <end position="176"/>
    </location>
</feature>
<dbReference type="InterPro" id="IPR053041">
    <property type="entry name" value="Transglut-like_Superfamily_Mod"/>
</dbReference>
<dbReference type="SMART" id="SM00460">
    <property type="entry name" value="TGc"/>
    <property type="match status" value="2"/>
</dbReference>
<protein>
    <recommendedName>
        <fullName evidence="2">Transglutaminase-like domain-containing protein</fullName>
    </recommendedName>
</protein>
<feature type="region of interest" description="Disordered" evidence="1">
    <location>
        <begin position="621"/>
        <end position="640"/>
    </location>
</feature>
<feature type="region of interest" description="Disordered" evidence="1">
    <location>
        <begin position="592"/>
        <end position="615"/>
    </location>
</feature>
<accession>A0AAN8IW98</accession>
<sequence>MVKAPTNFQPIDVRKGKQQTPAPVRSRYRKFDIYRDVQQFYHVDDHAIQVAQTDHENFVDLIFHLVYSQNYQSDLEKARAIFRWMTSKNMYTIKFKGKVNSGSPEEVILSFQNKQGTYARIFETLCRFSGLQCTVLTGFAKGLDYRPGDKFKGSEYNHSWNAILIDGQWYLVDSHWATRYLVSEKNQPENLVYEYDDFYFLTDPEQLIYSHWAHKSEWQLLSRPISLQDFENLPLVKSYFFKCGMFFISHHNGVVQTKKGRVALTLGFSKPTNFTYKIVFTSNNEEMHQGQKLKSYALQHQGKNQTTTFIFRAPKSGQYYFTIFAQLLTGELGVKNVFTASAEYKVIADATSPDAVALPNCSDSSWGAGIAVDQIGLVATPTDGIITSSNGKVNIEFKKTRPAFILSKLRKNGMREEDLEQCISEQDLGDRIVVTANLPQQGEYGIEVYGNDPAKDGETYTHISQYYVHFAPQAEQMKAFYQESPERRHLSPQQQAELEGGFKPDSAGLSNATQAMNLGGNQGYNQDDDLPPPPPELLQQQYLYGALPDGSGQAVMNNLAFTQGKGQPTTYAPGTGEAVSVQQQKANVANIPATSSPYKVEKRSVGQQPPAVPSNFQLVPVRNEKSSTPPPVPTSSSQVKPNLDAIDKQVLKSVDDHAIQVSKSDHNSFRDLVWDLIYSKNITNEIEKVRVIFRWLATKNLKEMNFDHIQAGSPEEVLMGLKTGKTTYAMVFDTMCNYAGLHSKIISGYAKGADYHPGMKFQPGSNQHSWNAVYIYGTWCLIDAHWAARRIIGKQAQTNVSEEFHYQLDEYFFLPDPHQLIYTHFPDENKWQLLEIPITLEEFENLPHMKPQFFKYQLEFVTHRTAVIYSRGEINIRLRYSAQKLAVTFNFTICFENGEEEYRGVKLNRYGMQESVGSIASFRLRLPIKGSYILYIYAKEDTPENKENVYAQVCEYKIVQEDSANPAPEPFPPCSYLNWGPGPSFNRYGLTTYQQTACIFTRDGKAEVQIKIPHQMQFMGKVKSNNHSDGDLEGYVVHRVVGNTAFFNVTAPQRGEYGLEIYANDPVKEGTTLYHVAQYVIVCNEDVKTTPLPKLPPGYLGPQSKFTEFGLSTASHHDPIIHLDTNTVTIQIRSEAPLRVTGNLLAVQDDSSEVEHPEFIFAHTMGSLITFIVNLPHTGFYKLQLYACPVNDSSQQLPGVYNYLINCRDVKQAVFPFPKQYAQWKEGCFMYEPGVIASTTGPNGQKISRDRLPPQVNFRLMIPKADAVAVVAGDDWTHLEKLQGSEWGGVIDVEKHYGKNTKITVNANYGGDKTSYATLLEYTV</sequence>
<dbReference type="SUPFAM" id="SSF54001">
    <property type="entry name" value="Cysteine proteinases"/>
    <property type="match status" value="2"/>
</dbReference>
<dbReference type="PANTHER" id="PTHR47020">
    <property type="entry name" value="HILLARIN"/>
    <property type="match status" value="1"/>
</dbReference>